<dbReference type="Gene3D" id="1.10.10.1150">
    <property type="entry name" value="Coenzyme PQQ synthesis protein D (PqqD)"/>
    <property type="match status" value="1"/>
</dbReference>
<dbReference type="InterPro" id="IPR041881">
    <property type="entry name" value="PqqD_sf"/>
</dbReference>
<proteinExistence type="predicted"/>
<dbReference type="EMBL" id="PFNG01000038">
    <property type="protein sequence ID" value="PIZ41894.1"/>
    <property type="molecule type" value="Genomic_DNA"/>
</dbReference>
<dbReference type="Proteomes" id="UP000230956">
    <property type="component" value="Unassembled WGS sequence"/>
</dbReference>
<accession>A0A2M7TAB3</accession>
<comment type="caution">
    <text evidence="1">The sequence shown here is derived from an EMBL/GenBank/DDBJ whole genome shotgun (WGS) entry which is preliminary data.</text>
</comment>
<sequence>MNVAHCNLRLTIREVTVEAKQRISLSSYPLRGIDSASCVIDGQTLIVQSKDRRLFVLNATGTKIWELSDGKHELREIIKALTAKSKKPESQIRKETEEFIKELVEREILVLLKHPWDIAA</sequence>
<dbReference type="AlphaFoldDB" id="A0A2M7TAB3"/>
<evidence type="ECO:0000313" key="1">
    <source>
        <dbReference type="EMBL" id="PIZ41894.1"/>
    </source>
</evidence>
<dbReference type="InterPro" id="IPR008792">
    <property type="entry name" value="PQQD"/>
</dbReference>
<gene>
    <name evidence="1" type="ORF">COY37_01580</name>
</gene>
<reference evidence="2" key="1">
    <citation type="submission" date="2017-09" db="EMBL/GenBank/DDBJ databases">
        <title>Depth-based differentiation of microbial function through sediment-hosted aquifers and enrichment of novel symbionts in the deep terrestrial subsurface.</title>
        <authorList>
            <person name="Probst A.J."/>
            <person name="Ladd B."/>
            <person name="Jarett J.K."/>
            <person name="Geller-Mcgrath D.E."/>
            <person name="Sieber C.M.K."/>
            <person name="Emerson J.B."/>
            <person name="Anantharaman K."/>
            <person name="Thomas B.C."/>
            <person name="Malmstrom R."/>
            <person name="Stieglmeier M."/>
            <person name="Klingl A."/>
            <person name="Woyke T."/>
            <person name="Ryan C.M."/>
            <person name="Banfield J.F."/>
        </authorList>
    </citation>
    <scope>NUCLEOTIDE SEQUENCE [LARGE SCALE GENOMIC DNA]</scope>
</reference>
<protein>
    <recommendedName>
        <fullName evidence="3">PqqD family protein</fullName>
    </recommendedName>
</protein>
<evidence type="ECO:0000313" key="2">
    <source>
        <dbReference type="Proteomes" id="UP000230956"/>
    </source>
</evidence>
<organism evidence="1 2">
    <name type="scientific">Candidatus Aquicultor secundus</name>
    <dbReference type="NCBI Taxonomy" id="1973895"/>
    <lineage>
        <taxon>Bacteria</taxon>
        <taxon>Bacillati</taxon>
        <taxon>Actinomycetota</taxon>
        <taxon>Candidatus Aquicultoria</taxon>
        <taxon>Candidatus Aquicultorales</taxon>
        <taxon>Candidatus Aquicultoraceae</taxon>
        <taxon>Candidatus Aquicultor</taxon>
    </lineage>
</organism>
<dbReference type="Pfam" id="PF05402">
    <property type="entry name" value="PqqD"/>
    <property type="match status" value="1"/>
</dbReference>
<name>A0A2M7TAB3_9ACTN</name>
<evidence type="ECO:0008006" key="3">
    <source>
        <dbReference type="Google" id="ProtNLM"/>
    </source>
</evidence>